<evidence type="ECO:0000313" key="1">
    <source>
        <dbReference type="EnsemblMetazoa" id="CJA34250.1"/>
    </source>
</evidence>
<keyword evidence="2" id="KW-1185">Reference proteome</keyword>
<sequence>MESGRITRRKNALNQSISEIQKISSVLAGIVPAAAERYGILVVSPSIRRIVAVFLCAAGFGVRTAGFLQTSELCQSVAVGGRSVLESIDRLRTLEARTYLLIESFPRVELGLTFNVDFSQPSKKELLGPAEIVREESVFVENW</sequence>
<name>A0A8R1IE78_CAEJA</name>
<protein>
    <submittedName>
        <fullName evidence="1">Uncharacterized protein</fullName>
    </submittedName>
</protein>
<dbReference type="AlphaFoldDB" id="A0A8R1IE78"/>
<reference evidence="2" key="1">
    <citation type="submission" date="2010-08" db="EMBL/GenBank/DDBJ databases">
        <authorList>
            <consortium name="Caenorhabditis japonica Sequencing Consortium"/>
            <person name="Wilson R.K."/>
        </authorList>
    </citation>
    <scope>NUCLEOTIDE SEQUENCE [LARGE SCALE GENOMIC DNA]</scope>
    <source>
        <strain evidence="2">DF5081</strain>
    </source>
</reference>
<accession>A0A8R1IE78</accession>
<dbReference type="EnsemblMetazoa" id="CJA34250.1">
    <property type="protein sequence ID" value="CJA34250.1"/>
    <property type="gene ID" value="WBGene00210097"/>
</dbReference>
<organism evidence="1 2">
    <name type="scientific">Caenorhabditis japonica</name>
    <dbReference type="NCBI Taxonomy" id="281687"/>
    <lineage>
        <taxon>Eukaryota</taxon>
        <taxon>Metazoa</taxon>
        <taxon>Ecdysozoa</taxon>
        <taxon>Nematoda</taxon>
        <taxon>Chromadorea</taxon>
        <taxon>Rhabditida</taxon>
        <taxon>Rhabditina</taxon>
        <taxon>Rhabditomorpha</taxon>
        <taxon>Rhabditoidea</taxon>
        <taxon>Rhabditidae</taxon>
        <taxon>Peloderinae</taxon>
        <taxon>Caenorhabditis</taxon>
    </lineage>
</organism>
<reference evidence="1" key="2">
    <citation type="submission" date="2022-06" db="UniProtKB">
        <authorList>
            <consortium name="EnsemblMetazoa"/>
        </authorList>
    </citation>
    <scope>IDENTIFICATION</scope>
    <source>
        <strain evidence="1">DF5081</strain>
    </source>
</reference>
<dbReference type="Proteomes" id="UP000005237">
    <property type="component" value="Unassembled WGS sequence"/>
</dbReference>
<evidence type="ECO:0000313" key="2">
    <source>
        <dbReference type="Proteomes" id="UP000005237"/>
    </source>
</evidence>
<proteinExistence type="predicted"/>